<feature type="region of interest" description="Disordered" evidence="1">
    <location>
        <begin position="1"/>
        <end position="44"/>
    </location>
</feature>
<feature type="compositionally biased region" description="Basic and acidic residues" evidence="1">
    <location>
        <begin position="1"/>
        <end position="33"/>
    </location>
</feature>
<dbReference type="EMBL" id="JARKIE010000226">
    <property type="protein sequence ID" value="KAJ7664151.1"/>
    <property type="molecule type" value="Genomic_DNA"/>
</dbReference>
<keyword evidence="3" id="KW-1185">Reference proteome</keyword>
<evidence type="ECO:0000313" key="2">
    <source>
        <dbReference type="EMBL" id="KAJ7664151.1"/>
    </source>
</evidence>
<reference evidence="2" key="1">
    <citation type="submission" date="2023-03" db="EMBL/GenBank/DDBJ databases">
        <title>Massive genome expansion in bonnet fungi (Mycena s.s.) driven by repeated elements and novel gene families across ecological guilds.</title>
        <authorList>
            <consortium name="Lawrence Berkeley National Laboratory"/>
            <person name="Harder C.B."/>
            <person name="Miyauchi S."/>
            <person name="Viragh M."/>
            <person name="Kuo A."/>
            <person name="Thoen E."/>
            <person name="Andreopoulos B."/>
            <person name="Lu D."/>
            <person name="Skrede I."/>
            <person name="Drula E."/>
            <person name="Henrissat B."/>
            <person name="Morin E."/>
            <person name="Kohler A."/>
            <person name="Barry K."/>
            <person name="LaButti K."/>
            <person name="Morin E."/>
            <person name="Salamov A."/>
            <person name="Lipzen A."/>
            <person name="Mereny Z."/>
            <person name="Hegedus B."/>
            <person name="Baldrian P."/>
            <person name="Stursova M."/>
            <person name="Weitz H."/>
            <person name="Taylor A."/>
            <person name="Grigoriev I.V."/>
            <person name="Nagy L.G."/>
            <person name="Martin F."/>
            <person name="Kauserud H."/>
        </authorList>
    </citation>
    <scope>NUCLEOTIDE SEQUENCE</scope>
    <source>
        <strain evidence="2">CBHHK067</strain>
    </source>
</reference>
<organism evidence="2 3">
    <name type="scientific">Mycena rosella</name>
    <name type="common">Pink bonnet</name>
    <name type="synonym">Agaricus rosellus</name>
    <dbReference type="NCBI Taxonomy" id="1033263"/>
    <lineage>
        <taxon>Eukaryota</taxon>
        <taxon>Fungi</taxon>
        <taxon>Dikarya</taxon>
        <taxon>Basidiomycota</taxon>
        <taxon>Agaricomycotina</taxon>
        <taxon>Agaricomycetes</taxon>
        <taxon>Agaricomycetidae</taxon>
        <taxon>Agaricales</taxon>
        <taxon>Marasmiineae</taxon>
        <taxon>Mycenaceae</taxon>
        <taxon>Mycena</taxon>
    </lineage>
</organism>
<sequence>MDDSETNRNKGIDHTRREESPRIKAGAKPETRVQKGVPKIGSPIETEDNVVLVERRHRALNKEREGPKVPNRCSEQVGRWQGAGPRQDANAGDIKAASSGIMVRGGWIAMTTYDSAGLDTIVKNSSGWPVEFSMSPLRIPAGGTSIRREPGHRTRSRSIERPVVLEEKIRALRGLQELQTRLCCCRDLLGDRFLGTFRGLQGEQVSLELWGFDEQTQGHPDLPQDLQGGLNGIDEVGGALSKTYIGRYDLKQSSPAAKC</sequence>
<gene>
    <name evidence="2" type="ORF">B0H17DRAFT_1143808</name>
</gene>
<proteinExistence type="predicted"/>
<comment type="caution">
    <text evidence="2">The sequence shown here is derived from an EMBL/GenBank/DDBJ whole genome shotgun (WGS) entry which is preliminary data.</text>
</comment>
<dbReference type="Proteomes" id="UP001221757">
    <property type="component" value="Unassembled WGS sequence"/>
</dbReference>
<feature type="region of interest" description="Disordered" evidence="1">
    <location>
        <begin position="62"/>
        <end position="91"/>
    </location>
</feature>
<evidence type="ECO:0000256" key="1">
    <source>
        <dbReference type="SAM" id="MobiDB-lite"/>
    </source>
</evidence>
<accession>A0AAD7G3L9</accession>
<protein>
    <submittedName>
        <fullName evidence="2">Uncharacterized protein</fullName>
    </submittedName>
</protein>
<name>A0AAD7G3L9_MYCRO</name>
<evidence type="ECO:0000313" key="3">
    <source>
        <dbReference type="Proteomes" id="UP001221757"/>
    </source>
</evidence>
<dbReference type="AlphaFoldDB" id="A0AAD7G3L9"/>